<evidence type="ECO:0000313" key="1">
    <source>
        <dbReference type="EMBL" id="KAK7259624.1"/>
    </source>
</evidence>
<comment type="caution">
    <text evidence="1">The sequence shown here is derived from an EMBL/GenBank/DDBJ whole genome shotgun (WGS) entry which is preliminary data.</text>
</comment>
<sequence>MEPALLAFELKITKLLNEKPRELVADAEALLDLTRTLVGAVKSMLNEAVTPAQFVGCLLKDYGQGH</sequence>
<accession>A0AAN9EM19</accession>
<gene>
    <name evidence="1" type="ORF">RIF29_25235</name>
</gene>
<reference evidence="1 2" key="1">
    <citation type="submission" date="2024-01" db="EMBL/GenBank/DDBJ databases">
        <title>The genomes of 5 underutilized Papilionoideae crops provide insights into root nodulation and disease resistanc.</title>
        <authorList>
            <person name="Yuan L."/>
        </authorList>
    </citation>
    <scope>NUCLEOTIDE SEQUENCE [LARGE SCALE GENOMIC DNA]</scope>
    <source>
        <strain evidence="1">ZHUSHIDOU_FW_LH</strain>
        <tissue evidence="1">Leaf</tissue>
    </source>
</reference>
<dbReference type="EMBL" id="JAYWIO010000005">
    <property type="protein sequence ID" value="KAK7259624.1"/>
    <property type="molecule type" value="Genomic_DNA"/>
</dbReference>
<proteinExistence type="predicted"/>
<keyword evidence="2" id="KW-1185">Reference proteome</keyword>
<dbReference type="AlphaFoldDB" id="A0AAN9EM19"/>
<dbReference type="Proteomes" id="UP001372338">
    <property type="component" value="Unassembled WGS sequence"/>
</dbReference>
<name>A0AAN9EM19_CROPI</name>
<organism evidence="1 2">
    <name type="scientific">Crotalaria pallida</name>
    <name type="common">Smooth rattlebox</name>
    <name type="synonym">Crotalaria striata</name>
    <dbReference type="NCBI Taxonomy" id="3830"/>
    <lineage>
        <taxon>Eukaryota</taxon>
        <taxon>Viridiplantae</taxon>
        <taxon>Streptophyta</taxon>
        <taxon>Embryophyta</taxon>
        <taxon>Tracheophyta</taxon>
        <taxon>Spermatophyta</taxon>
        <taxon>Magnoliopsida</taxon>
        <taxon>eudicotyledons</taxon>
        <taxon>Gunneridae</taxon>
        <taxon>Pentapetalae</taxon>
        <taxon>rosids</taxon>
        <taxon>fabids</taxon>
        <taxon>Fabales</taxon>
        <taxon>Fabaceae</taxon>
        <taxon>Papilionoideae</taxon>
        <taxon>50 kb inversion clade</taxon>
        <taxon>genistoids sensu lato</taxon>
        <taxon>core genistoids</taxon>
        <taxon>Crotalarieae</taxon>
        <taxon>Crotalaria</taxon>
    </lineage>
</organism>
<evidence type="ECO:0000313" key="2">
    <source>
        <dbReference type="Proteomes" id="UP001372338"/>
    </source>
</evidence>
<protein>
    <submittedName>
        <fullName evidence="1">Uncharacterized protein</fullName>
    </submittedName>
</protein>